<dbReference type="Pfam" id="PF12271">
    <property type="entry name" value="Chs7"/>
    <property type="match status" value="1"/>
</dbReference>
<name>A0AAV0AV80_PHAPC</name>
<gene>
    <name evidence="3" type="ORF">PPACK8108_LOCUS8427</name>
</gene>
<evidence type="ECO:0000256" key="1">
    <source>
        <dbReference type="SAM" id="MobiDB-lite"/>
    </source>
</evidence>
<dbReference type="EMBL" id="CALTRL010001743">
    <property type="protein sequence ID" value="CAH7673553.1"/>
    <property type="molecule type" value="Genomic_DNA"/>
</dbReference>
<feature type="compositionally biased region" description="Polar residues" evidence="1">
    <location>
        <begin position="341"/>
        <end position="350"/>
    </location>
</feature>
<evidence type="ECO:0000313" key="3">
    <source>
        <dbReference type="EMBL" id="CAH7673553.1"/>
    </source>
</evidence>
<dbReference type="PANTHER" id="PTHR35329">
    <property type="entry name" value="CHITIN SYNTHASE EXPORT CHAPERONE"/>
    <property type="match status" value="1"/>
</dbReference>
<dbReference type="GO" id="GO:0051082">
    <property type="term" value="F:unfolded protein binding"/>
    <property type="evidence" value="ECO:0007669"/>
    <property type="project" value="TreeGrafter"/>
</dbReference>
<evidence type="ECO:0000313" key="4">
    <source>
        <dbReference type="Proteomes" id="UP001153365"/>
    </source>
</evidence>
<feature type="transmembrane region" description="Helical" evidence="2">
    <location>
        <begin position="222"/>
        <end position="247"/>
    </location>
</feature>
<feature type="transmembrane region" description="Helical" evidence="2">
    <location>
        <begin position="116"/>
        <end position="134"/>
    </location>
</feature>
<dbReference type="GO" id="GO:0005789">
    <property type="term" value="C:endoplasmic reticulum membrane"/>
    <property type="evidence" value="ECO:0007669"/>
    <property type="project" value="TreeGrafter"/>
</dbReference>
<proteinExistence type="predicted"/>
<organism evidence="3 4">
    <name type="scientific">Phakopsora pachyrhizi</name>
    <name type="common">Asian soybean rust disease fungus</name>
    <dbReference type="NCBI Taxonomy" id="170000"/>
    <lineage>
        <taxon>Eukaryota</taxon>
        <taxon>Fungi</taxon>
        <taxon>Dikarya</taxon>
        <taxon>Basidiomycota</taxon>
        <taxon>Pucciniomycotina</taxon>
        <taxon>Pucciniomycetes</taxon>
        <taxon>Pucciniales</taxon>
        <taxon>Phakopsoraceae</taxon>
        <taxon>Phakopsora</taxon>
    </lineage>
</organism>
<feature type="transmembrane region" description="Helical" evidence="2">
    <location>
        <begin position="86"/>
        <end position="104"/>
    </location>
</feature>
<protein>
    <submittedName>
        <fullName evidence="3">Chitin synthase III catalytic subunit-domain-containing protein</fullName>
    </submittedName>
</protein>
<keyword evidence="2" id="KW-1133">Transmembrane helix</keyword>
<sequence>MVAFSYGEWDYICRNSPQPICNLFFRQLLINPERGQSFAPDRSLRLPTSSDQLNEALSDSGIGINPRCTIPRMGSVGGQDGSLGNIANIITCCISFLVSIYLLIRASRRRAAVGRVEVMIFFMVYGLISIFQLLDTGSILKQGTRSIVWLTSIHHSLIVDLFGLLVWIGFLQFQLLEDGSSLSLTIVTIWNLICLVPFDYIFLDTAFGITTYFLSKPASHLYSPWTFSMVFLFPIISVFLYSIFTITVSIKTLREFKPILILLLSLTSLLIGTVLFRYILTVRICESSRAKVDGSFLGSLFETFSLMLFYLLWINLTEEDWEDDDEDELEEEDFRREDQQLYRNQSDNFK</sequence>
<reference evidence="3" key="1">
    <citation type="submission" date="2022-06" db="EMBL/GenBank/DDBJ databases">
        <authorList>
            <consortium name="SYNGENTA / RWTH Aachen University"/>
        </authorList>
    </citation>
    <scope>NUCLEOTIDE SEQUENCE</scope>
</reference>
<feature type="transmembrane region" description="Helical" evidence="2">
    <location>
        <begin position="146"/>
        <end position="170"/>
    </location>
</feature>
<accession>A0AAV0AV80</accession>
<evidence type="ECO:0000256" key="2">
    <source>
        <dbReference type="SAM" id="Phobius"/>
    </source>
</evidence>
<keyword evidence="2" id="KW-0472">Membrane</keyword>
<dbReference type="InterPro" id="IPR022057">
    <property type="entry name" value="Chs7"/>
</dbReference>
<dbReference type="GO" id="GO:0006457">
    <property type="term" value="P:protein folding"/>
    <property type="evidence" value="ECO:0007669"/>
    <property type="project" value="TreeGrafter"/>
</dbReference>
<dbReference type="PANTHER" id="PTHR35329:SF1">
    <property type="entry name" value="CHITIN SYNTHASE EXPORT CHAPERONE"/>
    <property type="match status" value="1"/>
</dbReference>
<dbReference type="Proteomes" id="UP001153365">
    <property type="component" value="Unassembled WGS sequence"/>
</dbReference>
<keyword evidence="2" id="KW-0812">Transmembrane</keyword>
<keyword evidence="4" id="KW-1185">Reference proteome</keyword>
<comment type="caution">
    <text evidence="3">The sequence shown here is derived from an EMBL/GenBank/DDBJ whole genome shotgun (WGS) entry which is preliminary data.</text>
</comment>
<dbReference type="AlphaFoldDB" id="A0AAV0AV80"/>
<feature type="transmembrane region" description="Helical" evidence="2">
    <location>
        <begin position="259"/>
        <end position="280"/>
    </location>
</feature>
<feature type="region of interest" description="Disordered" evidence="1">
    <location>
        <begin position="324"/>
        <end position="350"/>
    </location>
</feature>
<feature type="transmembrane region" description="Helical" evidence="2">
    <location>
        <begin position="295"/>
        <end position="313"/>
    </location>
</feature>